<keyword evidence="2" id="KW-0813">Transport</keyword>
<keyword evidence="4" id="KW-0808">Transferase</keyword>
<evidence type="ECO:0000256" key="4">
    <source>
        <dbReference type="ARBA" id="ARBA00022679"/>
    </source>
</evidence>
<keyword evidence="5" id="KW-0598">Phosphotransferase system</keyword>
<evidence type="ECO:0000313" key="8">
    <source>
        <dbReference type="EMBL" id="SEB90152.1"/>
    </source>
</evidence>
<dbReference type="PROSITE" id="PS51093">
    <property type="entry name" value="PTS_EIIA_TYPE_1"/>
    <property type="match status" value="1"/>
</dbReference>
<sequence length="151" mass="15185">MTEVSAPVAGRLVPLSAVPDQVFAGEMVGSGVAIEPSVPADGAEAVVVSPVAGTVLKLHPHAAIVLADGGIGVLVHVGIDTVNLNGEGFTLLAAEKAKVAVGDPLISFSPSGIRDRGLSAICPVVVMDSQPGSITNLEERDVAAGDWIFTV</sequence>
<feature type="domain" description="PTS EIIA type-1" evidence="7">
    <location>
        <begin position="20"/>
        <end position="128"/>
    </location>
</feature>
<accession>A0A1H4N6B4</accession>
<dbReference type="STRING" id="57704.SAMN04489793_1058"/>
<dbReference type="Proteomes" id="UP000182241">
    <property type="component" value="Unassembled WGS sequence"/>
</dbReference>
<dbReference type="NCBIfam" id="TIGR00830">
    <property type="entry name" value="PTBA"/>
    <property type="match status" value="1"/>
</dbReference>
<dbReference type="PANTHER" id="PTHR45008">
    <property type="entry name" value="PTS SYSTEM GLUCOSE-SPECIFIC EIIA COMPONENT"/>
    <property type="match status" value="1"/>
</dbReference>
<dbReference type="AlphaFoldDB" id="A0A1H4N6B4"/>
<protein>
    <submittedName>
        <fullName evidence="8">PTS system N-acetylglucosamine-specific IIA component, Glc family</fullName>
    </submittedName>
</protein>
<keyword evidence="6" id="KW-0418">Kinase</keyword>
<name>A0A1H4N6B4_TSUTY</name>
<dbReference type="GO" id="GO:0016301">
    <property type="term" value="F:kinase activity"/>
    <property type="evidence" value="ECO:0007669"/>
    <property type="project" value="UniProtKB-KW"/>
</dbReference>
<evidence type="ECO:0000256" key="2">
    <source>
        <dbReference type="ARBA" id="ARBA00022448"/>
    </source>
</evidence>
<dbReference type="GO" id="GO:0005737">
    <property type="term" value="C:cytoplasm"/>
    <property type="evidence" value="ECO:0007669"/>
    <property type="project" value="UniProtKB-SubCell"/>
</dbReference>
<proteinExistence type="predicted"/>
<dbReference type="EMBL" id="FNSA01000003">
    <property type="protein sequence ID" value="SEB90152.1"/>
    <property type="molecule type" value="Genomic_DNA"/>
</dbReference>
<dbReference type="PROSITE" id="PS00371">
    <property type="entry name" value="PTS_EIIA_TYPE_1_HIS"/>
    <property type="match status" value="1"/>
</dbReference>
<evidence type="ECO:0000313" key="9">
    <source>
        <dbReference type="Proteomes" id="UP000182241"/>
    </source>
</evidence>
<evidence type="ECO:0000256" key="6">
    <source>
        <dbReference type="ARBA" id="ARBA00022777"/>
    </source>
</evidence>
<dbReference type="PANTHER" id="PTHR45008:SF1">
    <property type="entry name" value="PTS SYSTEM GLUCOSE-SPECIFIC EIIA COMPONENT"/>
    <property type="match status" value="1"/>
</dbReference>
<reference evidence="9" key="1">
    <citation type="submission" date="2016-10" db="EMBL/GenBank/DDBJ databases">
        <authorList>
            <person name="Varghese N."/>
            <person name="Submissions S."/>
        </authorList>
    </citation>
    <scope>NUCLEOTIDE SEQUENCE [LARGE SCALE GENOMIC DNA]</scope>
    <source>
        <strain evidence="9">DSM 44234</strain>
    </source>
</reference>
<evidence type="ECO:0000256" key="1">
    <source>
        <dbReference type="ARBA" id="ARBA00004496"/>
    </source>
</evidence>
<evidence type="ECO:0000256" key="5">
    <source>
        <dbReference type="ARBA" id="ARBA00022683"/>
    </source>
</evidence>
<gene>
    <name evidence="8" type="ORF">SAMN04489793_1058</name>
</gene>
<dbReference type="GeneID" id="300995365"/>
<dbReference type="Gene3D" id="2.70.70.10">
    <property type="entry name" value="Glucose Permease (Domain IIA)"/>
    <property type="match status" value="1"/>
</dbReference>
<keyword evidence="3" id="KW-0762">Sugar transport</keyword>
<comment type="subcellular location">
    <subcellularLocation>
        <location evidence="1">Cytoplasm</location>
    </subcellularLocation>
</comment>
<dbReference type="InterPro" id="IPR011055">
    <property type="entry name" value="Dup_hybrid_motif"/>
</dbReference>
<dbReference type="OrthoDB" id="9797715at2"/>
<organism evidence="8 9">
    <name type="scientific">Tsukamurella tyrosinosolvens</name>
    <dbReference type="NCBI Taxonomy" id="57704"/>
    <lineage>
        <taxon>Bacteria</taxon>
        <taxon>Bacillati</taxon>
        <taxon>Actinomycetota</taxon>
        <taxon>Actinomycetes</taxon>
        <taxon>Mycobacteriales</taxon>
        <taxon>Tsukamurellaceae</taxon>
        <taxon>Tsukamurella</taxon>
    </lineage>
</organism>
<evidence type="ECO:0000259" key="7">
    <source>
        <dbReference type="PROSITE" id="PS51093"/>
    </source>
</evidence>
<dbReference type="Pfam" id="PF00358">
    <property type="entry name" value="PTS_EIIA_1"/>
    <property type="match status" value="1"/>
</dbReference>
<keyword evidence="9" id="KW-1185">Reference proteome</keyword>
<dbReference type="GO" id="GO:0009401">
    <property type="term" value="P:phosphoenolpyruvate-dependent sugar phosphotransferase system"/>
    <property type="evidence" value="ECO:0007669"/>
    <property type="project" value="UniProtKB-KW"/>
</dbReference>
<dbReference type="InterPro" id="IPR050890">
    <property type="entry name" value="PTS_EIIA_component"/>
</dbReference>
<dbReference type="RefSeq" id="WP_068524063.1">
    <property type="nucleotide sequence ID" value="NZ_CP019066.1"/>
</dbReference>
<dbReference type="InterPro" id="IPR001127">
    <property type="entry name" value="PTS_EIIA_1_perm"/>
</dbReference>
<dbReference type="SUPFAM" id="SSF51261">
    <property type="entry name" value="Duplicated hybrid motif"/>
    <property type="match status" value="1"/>
</dbReference>
<dbReference type="KEGG" id="tsm:ASU32_04200"/>
<evidence type="ECO:0000256" key="3">
    <source>
        <dbReference type="ARBA" id="ARBA00022597"/>
    </source>
</evidence>